<sequence length="150" mass="16937">MSIFRIIKYSSLLYFFGKHRDKLVRSVAVLLFAFVSSLIYDDVRVYLAQQHPGTLIYALIAKIVIVYGSLVFVLLQFRSSAKVSKEGEARAADLPHRSDKAAASQSTPRDRLDALADVEHHERLRSRYDRILSGERSVDPAGKTSPRESQ</sequence>
<evidence type="ECO:0000256" key="1">
    <source>
        <dbReference type="SAM" id="MobiDB-lite"/>
    </source>
</evidence>
<evidence type="ECO:0008006" key="5">
    <source>
        <dbReference type="Google" id="ProtNLM"/>
    </source>
</evidence>
<feature type="compositionally biased region" description="Basic and acidic residues" evidence="1">
    <location>
        <begin position="126"/>
        <end position="138"/>
    </location>
</feature>
<organism evidence="3 4">
    <name type="scientific">Congregibacter variabilis</name>
    <dbReference type="NCBI Taxonomy" id="3081200"/>
    <lineage>
        <taxon>Bacteria</taxon>
        <taxon>Pseudomonadati</taxon>
        <taxon>Pseudomonadota</taxon>
        <taxon>Gammaproteobacteria</taxon>
        <taxon>Cellvibrionales</taxon>
        <taxon>Halieaceae</taxon>
        <taxon>Congregibacter</taxon>
    </lineage>
</organism>
<keyword evidence="4" id="KW-1185">Reference proteome</keyword>
<evidence type="ECO:0000313" key="4">
    <source>
        <dbReference type="Proteomes" id="UP001626537"/>
    </source>
</evidence>
<feature type="transmembrane region" description="Helical" evidence="2">
    <location>
        <begin position="55"/>
        <end position="75"/>
    </location>
</feature>
<dbReference type="EMBL" id="CP136864">
    <property type="protein sequence ID" value="WOJ92280.1"/>
    <property type="molecule type" value="Genomic_DNA"/>
</dbReference>
<evidence type="ECO:0000256" key="2">
    <source>
        <dbReference type="SAM" id="Phobius"/>
    </source>
</evidence>
<feature type="region of interest" description="Disordered" evidence="1">
    <location>
        <begin position="87"/>
        <end position="112"/>
    </location>
</feature>
<keyword evidence="2" id="KW-0472">Membrane</keyword>
<reference evidence="3 4" key="1">
    <citation type="submission" date="2023-10" db="EMBL/GenBank/DDBJ databases">
        <title>Two novel species belonging to the OM43/NOR5 clade.</title>
        <authorList>
            <person name="Park M."/>
        </authorList>
    </citation>
    <scope>NUCLEOTIDE SEQUENCE [LARGE SCALE GENOMIC DNA]</scope>
    <source>
        <strain evidence="3 4">IMCC43200</strain>
    </source>
</reference>
<accession>A0ABZ0I167</accession>
<dbReference type="RefSeq" id="WP_407346863.1">
    <property type="nucleotide sequence ID" value="NZ_CP136864.1"/>
</dbReference>
<keyword evidence="2" id="KW-1133">Transmembrane helix</keyword>
<proteinExistence type="predicted"/>
<feature type="region of interest" description="Disordered" evidence="1">
    <location>
        <begin position="126"/>
        <end position="150"/>
    </location>
</feature>
<protein>
    <recommendedName>
        <fullName evidence="5">Integral membrane protein</fullName>
    </recommendedName>
</protein>
<dbReference type="Proteomes" id="UP001626537">
    <property type="component" value="Chromosome"/>
</dbReference>
<keyword evidence="2" id="KW-0812">Transmembrane</keyword>
<name>A0ABZ0I167_9GAMM</name>
<evidence type="ECO:0000313" key="3">
    <source>
        <dbReference type="EMBL" id="WOJ92280.1"/>
    </source>
</evidence>
<feature type="compositionally biased region" description="Basic and acidic residues" evidence="1">
    <location>
        <begin position="87"/>
        <end position="100"/>
    </location>
</feature>
<gene>
    <name evidence="3" type="ORF">R0135_10835</name>
</gene>
<feature type="transmembrane region" description="Helical" evidence="2">
    <location>
        <begin position="23"/>
        <end position="40"/>
    </location>
</feature>